<feature type="coiled-coil region" evidence="2">
    <location>
        <begin position="219"/>
        <end position="250"/>
    </location>
</feature>
<reference evidence="4 5" key="1">
    <citation type="journal article" date="2011" name="J. Bacteriol.">
        <title>Complete genome sequence of the cellulose-degrading bacterium Cellulosilyticum lentocellum.</title>
        <authorList>
            <consortium name="US DOE Joint Genome Institute"/>
            <person name="Miller D.A."/>
            <person name="Suen G."/>
            <person name="Bruce D."/>
            <person name="Copeland A."/>
            <person name="Cheng J.F."/>
            <person name="Detter C."/>
            <person name="Goodwin L.A."/>
            <person name="Han C.S."/>
            <person name="Hauser L.J."/>
            <person name="Land M.L."/>
            <person name="Lapidus A."/>
            <person name="Lucas S."/>
            <person name="Meincke L."/>
            <person name="Pitluck S."/>
            <person name="Tapia R."/>
            <person name="Teshima H."/>
            <person name="Woyke T."/>
            <person name="Fox B.G."/>
            <person name="Angert E.R."/>
            <person name="Currie C.R."/>
        </authorList>
    </citation>
    <scope>NUCLEOTIDE SEQUENCE [LARGE SCALE GENOMIC DNA]</scope>
    <source>
        <strain evidence="5">ATCC 49066 / DSM 5427 / NCIMB 11756 / RHM5</strain>
    </source>
</reference>
<keyword evidence="5" id="KW-1185">Reference proteome</keyword>
<evidence type="ECO:0000259" key="3">
    <source>
        <dbReference type="SMART" id="SM00244"/>
    </source>
</evidence>
<dbReference type="Proteomes" id="UP000008467">
    <property type="component" value="Chromosome"/>
</dbReference>
<sequence length="350" mass="40074">MFVFRWSISIPDYMAARHYRFGKPSSDKPLSGSRVVVIPSIDHLIMIDQRIQKSTLENISVLTKERQAMKISATLIWKTQNAAVTIENIKPEDIEPTFFKIIEAVIKNECSKMSVDQILENRSLLSKNLNYTLKETTDSWGITISSVNISNLTVVNDNFMKNMALPKQIEMERQVKLAELEKELTIELKDIEKRTKSKLAELEAQKVVGEEKEKVSTFLEKAEKERVKIIQLLQKEVEQVNSDIEQIKESTIIANESERIKANMIAEAEGLAERFKIIDGYSNKTLNYEFIKLLPDIYKNVKMGDITLFQNASQDKNFDLYSYLTSAISTIIPNKEVVEKNIGEIIATDE</sequence>
<evidence type="ECO:0000313" key="5">
    <source>
        <dbReference type="Proteomes" id="UP000008467"/>
    </source>
</evidence>
<organism evidence="4 5">
    <name type="scientific">Cellulosilyticum lentocellum (strain ATCC 49066 / DSM 5427 / NCIMB 11756 / RHM5)</name>
    <name type="common">Clostridium lentocellum</name>
    <dbReference type="NCBI Taxonomy" id="642492"/>
    <lineage>
        <taxon>Bacteria</taxon>
        <taxon>Bacillati</taxon>
        <taxon>Bacillota</taxon>
        <taxon>Clostridia</taxon>
        <taxon>Lachnospirales</taxon>
        <taxon>Cellulosilyticaceae</taxon>
        <taxon>Cellulosilyticum</taxon>
    </lineage>
</organism>
<dbReference type="STRING" id="642492.Clole_0288"/>
<dbReference type="InterPro" id="IPR036013">
    <property type="entry name" value="Band_7/SPFH_dom_sf"/>
</dbReference>
<dbReference type="Gene3D" id="3.30.479.30">
    <property type="entry name" value="Band 7 domain"/>
    <property type="match status" value="1"/>
</dbReference>
<name>F2JIW5_CELLD</name>
<evidence type="ECO:0000256" key="2">
    <source>
        <dbReference type="SAM" id="Coils"/>
    </source>
</evidence>
<dbReference type="eggNOG" id="COG0330">
    <property type="taxonomic scope" value="Bacteria"/>
</dbReference>
<dbReference type="PRINTS" id="PR00721">
    <property type="entry name" value="STOMATIN"/>
</dbReference>
<gene>
    <name evidence="4" type="ordered locus">Clole_0288</name>
</gene>
<dbReference type="InterPro" id="IPR001972">
    <property type="entry name" value="Stomatin_HflK_fam"/>
</dbReference>
<dbReference type="GO" id="GO:0005886">
    <property type="term" value="C:plasma membrane"/>
    <property type="evidence" value="ECO:0007669"/>
    <property type="project" value="InterPro"/>
</dbReference>
<dbReference type="PANTHER" id="PTHR10264">
    <property type="entry name" value="BAND 7 PROTEIN-RELATED"/>
    <property type="match status" value="1"/>
</dbReference>
<dbReference type="SUPFAM" id="SSF117892">
    <property type="entry name" value="Band 7/SPFH domain"/>
    <property type="match status" value="1"/>
</dbReference>
<dbReference type="AlphaFoldDB" id="F2JIW5"/>
<dbReference type="SMART" id="SM00244">
    <property type="entry name" value="PHB"/>
    <property type="match status" value="1"/>
</dbReference>
<feature type="domain" description="Band 7" evidence="3">
    <location>
        <begin position="9"/>
        <end position="168"/>
    </location>
</feature>
<comment type="similarity">
    <text evidence="1">Belongs to the band 7/mec-2 family.</text>
</comment>
<dbReference type="InterPro" id="IPR001107">
    <property type="entry name" value="Band_7"/>
</dbReference>
<evidence type="ECO:0000256" key="1">
    <source>
        <dbReference type="ARBA" id="ARBA00008164"/>
    </source>
</evidence>
<proteinExistence type="inferred from homology"/>
<dbReference type="HOGENOM" id="CLU_791532_0_0_9"/>
<evidence type="ECO:0000313" key="4">
    <source>
        <dbReference type="EMBL" id="ADZ82037.1"/>
    </source>
</evidence>
<dbReference type="KEGG" id="cle:Clole_0288"/>
<dbReference type="InterPro" id="IPR043202">
    <property type="entry name" value="Band-7_stomatin-like"/>
</dbReference>
<keyword evidence="2" id="KW-0175">Coiled coil</keyword>
<dbReference type="Pfam" id="PF01145">
    <property type="entry name" value="Band_7"/>
    <property type="match status" value="1"/>
</dbReference>
<protein>
    <submittedName>
        <fullName evidence="4">Band 7 protein</fullName>
    </submittedName>
</protein>
<dbReference type="PANTHER" id="PTHR10264:SF19">
    <property type="entry name" value="AT06885P-RELATED"/>
    <property type="match status" value="1"/>
</dbReference>
<accession>F2JIW5</accession>
<dbReference type="EMBL" id="CP002582">
    <property type="protein sequence ID" value="ADZ82037.1"/>
    <property type="molecule type" value="Genomic_DNA"/>
</dbReference>